<sequence>MLWVTTEDFAYPSDPFWYFLGLLSFNVVTIAAVLSLGIYLVRSSDLALKILVPLSVLSVLSGGIVGLLLVVSVFVVIYYQRCKVSEI</sequence>
<evidence type="ECO:0000256" key="1">
    <source>
        <dbReference type="SAM" id="Phobius"/>
    </source>
</evidence>
<gene>
    <name evidence="2" type="ORF">AGRI_01755</name>
</gene>
<reference evidence="2 3" key="1">
    <citation type="journal article" date="2012" name="J. Bacteriol.">
        <title>Genome Sequence of Pectin-Degrading Alishewanella agri, Isolated from Landfill Soil.</title>
        <authorList>
            <person name="Kim J."/>
            <person name="Jung J."/>
            <person name="Sung J.S."/>
            <person name="Chun J."/>
            <person name="Park W."/>
        </authorList>
    </citation>
    <scope>NUCLEOTIDE SEQUENCE [LARGE SCALE GENOMIC DNA]</scope>
    <source>
        <strain evidence="2 3">BL06</strain>
    </source>
</reference>
<evidence type="ECO:0000313" key="3">
    <source>
        <dbReference type="Proteomes" id="UP000035062"/>
    </source>
</evidence>
<keyword evidence="1" id="KW-0812">Transmembrane</keyword>
<keyword evidence="1" id="KW-1133">Transmembrane helix</keyword>
<dbReference type="Proteomes" id="UP000035062">
    <property type="component" value="Unassembled WGS sequence"/>
</dbReference>
<organism evidence="2 3">
    <name type="scientific">Alishewanella agri BL06</name>
    <dbReference type="NCBI Taxonomy" id="1195246"/>
    <lineage>
        <taxon>Bacteria</taxon>
        <taxon>Pseudomonadati</taxon>
        <taxon>Pseudomonadota</taxon>
        <taxon>Gammaproteobacteria</taxon>
        <taxon>Alteromonadales</taxon>
        <taxon>Alteromonadaceae</taxon>
        <taxon>Alishewanella</taxon>
    </lineage>
</organism>
<comment type="caution">
    <text evidence="2">The sequence shown here is derived from an EMBL/GenBank/DDBJ whole genome shotgun (WGS) entry which is preliminary data.</text>
</comment>
<keyword evidence="1" id="KW-0472">Membrane</keyword>
<protein>
    <submittedName>
        <fullName evidence="2">Uncharacterized protein</fullName>
    </submittedName>
</protein>
<keyword evidence="3" id="KW-1185">Reference proteome</keyword>
<dbReference type="AlphaFoldDB" id="I9P6M3"/>
<evidence type="ECO:0000313" key="2">
    <source>
        <dbReference type="EMBL" id="EIW90554.1"/>
    </source>
</evidence>
<feature type="transmembrane region" description="Helical" evidence="1">
    <location>
        <begin position="16"/>
        <end position="39"/>
    </location>
</feature>
<dbReference type="PATRIC" id="fig|1195246.3.peg.357"/>
<proteinExistence type="predicted"/>
<name>I9P6M3_9ALTE</name>
<feature type="transmembrane region" description="Helical" evidence="1">
    <location>
        <begin position="51"/>
        <end position="79"/>
    </location>
</feature>
<accession>I9P6M3</accession>
<dbReference type="EMBL" id="AKKU01000001">
    <property type="protein sequence ID" value="EIW90554.1"/>
    <property type="molecule type" value="Genomic_DNA"/>
</dbReference>